<protein>
    <submittedName>
        <fullName evidence="2">Uncharacterized protein</fullName>
    </submittedName>
</protein>
<proteinExistence type="predicted"/>
<keyword evidence="1" id="KW-0812">Transmembrane</keyword>
<feature type="transmembrane region" description="Helical" evidence="1">
    <location>
        <begin position="34"/>
        <end position="55"/>
    </location>
</feature>
<dbReference type="EMBL" id="BMTU01000003">
    <property type="protein sequence ID" value="GGQ74575.1"/>
    <property type="molecule type" value="Genomic_DNA"/>
</dbReference>
<evidence type="ECO:0000313" key="2">
    <source>
        <dbReference type="EMBL" id="GGQ74575.1"/>
    </source>
</evidence>
<keyword evidence="3" id="KW-1185">Reference proteome</keyword>
<dbReference type="AlphaFoldDB" id="A0A918EUR1"/>
<comment type="caution">
    <text evidence="2">The sequence shown here is derived from an EMBL/GenBank/DDBJ whole genome shotgun (WGS) entry which is preliminary data.</text>
</comment>
<evidence type="ECO:0000313" key="3">
    <source>
        <dbReference type="Proteomes" id="UP000656732"/>
    </source>
</evidence>
<accession>A0A918EUR1</accession>
<dbReference type="RefSeq" id="WP_189557508.1">
    <property type="nucleotide sequence ID" value="NZ_BMTU01000003.1"/>
</dbReference>
<sequence>MTRWLAFLAYALVVSGTAAVFWHEVRGKSWDDSLSFALTVTLSAIGGRLMAAHILRKAGRGDG</sequence>
<reference evidence="2" key="1">
    <citation type="journal article" date="2014" name="Int. J. Syst. Evol. Microbiol.">
        <title>Complete genome sequence of Corynebacterium casei LMG S-19264T (=DSM 44701T), isolated from a smear-ripened cheese.</title>
        <authorList>
            <consortium name="US DOE Joint Genome Institute (JGI-PGF)"/>
            <person name="Walter F."/>
            <person name="Albersmeier A."/>
            <person name="Kalinowski J."/>
            <person name="Ruckert C."/>
        </authorList>
    </citation>
    <scope>NUCLEOTIDE SEQUENCE</scope>
    <source>
        <strain evidence="2">JCM 4403</strain>
    </source>
</reference>
<keyword evidence="1" id="KW-0472">Membrane</keyword>
<gene>
    <name evidence="2" type="ORF">GCM10010280_21390</name>
</gene>
<keyword evidence="1" id="KW-1133">Transmembrane helix</keyword>
<name>A0A918EUR1_9ACTN</name>
<reference evidence="2" key="2">
    <citation type="submission" date="2020-09" db="EMBL/GenBank/DDBJ databases">
        <authorList>
            <person name="Sun Q."/>
            <person name="Ohkuma M."/>
        </authorList>
    </citation>
    <scope>NUCLEOTIDE SEQUENCE</scope>
    <source>
        <strain evidence="2">JCM 4403</strain>
    </source>
</reference>
<organism evidence="2 3">
    <name type="scientific">Streptomyces pilosus</name>
    <dbReference type="NCBI Taxonomy" id="28893"/>
    <lineage>
        <taxon>Bacteria</taxon>
        <taxon>Bacillati</taxon>
        <taxon>Actinomycetota</taxon>
        <taxon>Actinomycetes</taxon>
        <taxon>Kitasatosporales</taxon>
        <taxon>Streptomycetaceae</taxon>
        <taxon>Streptomyces</taxon>
    </lineage>
</organism>
<dbReference type="Proteomes" id="UP000656732">
    <property type="component" value="Unassembled WGS sequence"/>
</dbReference>
<evidence type="ECO:0000256" key="1">
    <source>
        <dbReference type="SAM" id="Phobius"/>
    </source>
</evidence>